<keyword evidence="3" id="KW-1185">Reference proteome</keyword>
<reference evidence="2" key="1">
    <citation type="journal article" date="2014" name="Int. J. Syst. Evol. Microbiol.">
        <title>Complete genome sequence of Corynebacterium casei LMG S-19264T (=DSM 44701T), isolated from a smear-ripened cheese.</title>
        <authorList>
            <consortium name="US DOE Joint Genome Institute (JGI-PGF)"/>
            <person name="Walter F."/>
            <person name="Albersmeier A."/>
            <person name="Kalinowski J."/>
            <person name="Ruckert C."/>
        </authorList>
    </citation>
    <scope>NUCLEOTIDE SEQUENCE</scope>
    <source>
        <strain evidence="2">JCM 4477</strain>
    </source>
</reference>
<comment type="caution">
    <text evidence="2">The sequence shown here is derived from an EMBL/GenBank/DDBJ whole genome shotgun (WGS) entry which is preliminary data.</text>
</comment>
<proteinExistence type="predicted"/>
<dbReference type="RefSeq" id="WP_190206110.1">
    <property type="nucleotide sequence ID" value="NZ_BNBI01000009.1"/>
</dbReference>
<feature type="region of interest" description="Disordered" evidence="1">
    <location>
        <begin position="64"/>
        <end position="135"/>
    </location>
</feature>
<protein>
    <submittedName>
        <fullName evidence="2">Uncharacterized protein</fullName>
    </submittedName>
</protein>
<dbReference type="EMBL" id="BNBI01000009">
    <property type="protein sequence ID" value="GHF14361.1"/>
    <property type="molecule type" value="Genomic_DNA"/>
</dbReference>
<accession>A0A919ALG7</accession>
<dbReference type="Proteomes" id="UP000630718">
    <property type="component" value="Unassembled WGS sequence"/>
</dbReference>
<evidence type="ECO:0000256" key="1">
    <source>
        <dbReference type="SAM" id="MobiDB-lite"/>
    </source>
</evidence>
<feature type="compositionally biased region" description="Acidic residues" evidence="1">
    <location>
        <begin position="84"/>
        <end position="97"/>
    </location>
</feature>
<name>A0A919ALG7_9ACTN</name>
<evidence type="ECO:0000313" key="3">
    <source>
        <dbReference type="Proteomes" id="UP000630718"/>
    </source>
</evidence>
<sequence length="135" mass="14384">MDLLDWHRERLSSRRLAVLIKHLPRDSALNRDLHGEAADWSVTDHLLAAAVDHLAAANWMFASVNSEEGDQPEPPVPVPRPGDASEDADTDETEGGNEEGSRSADLAADEHAVGAAANTSAPPSPSPAELARFFG</sequence>
<evidence type="ECO:0000313" key="2">
    <source>
        <dbReference type="EMBL" id="GHF14361.1"/>
    </source>
</evidence>
<gene>
    <name evidence="2" type="ORF">GCM10018772_44550</name>
</gene>
<organism evidence="2 3">
    <name type="scientific">Streptomyces fumanus</name>
    <dbReference type="NCBI Taxonomy" id="67302"/>
    <lineage>
        <taxon>Bacteria</taxon>
        <taxon>Bacillati</taxon>
        <taxon>Actinomycetota</taxon>
        <taxon>Actinomycetes</taxon>
        <taxon>Kitasatosporales</taxon>
        <taxon>Streptomycetaceae</taxon>
        <taxon>Streptomyces</taxon>
    </lineage>
</organism>
<reference evidence="2" key="2">
    <citation type="submission" date="2020-09" db="EMBL/GenBank/DDBJ databases">
        <authorList>
            <person name="Sun Q."/>
            <person name="Ohkuma M."/>
        </authorList>
    </citation>
    <scope>NUCLEOTIDE SEQUENCE</scope>
    <source>
        <strain evidence="2">JCM 4477</strain>
    </source>
</reference>
<dbReference type="AlphaFoldDB" id="A0A919ALG7"/>